<dbReference type="InterPro" id="IPR004993">
    <property type="entry name" value="GH3"/>
</dbReference>
<evidence type="ECO:0000313" key="4">
    <source>
        <dbReference type="Proteomes" id="UP000249239"/>
    </source>
</evidence>
<evidence type="ECO:0000259" key="2">
    <source>
        <dbReference type="Pfam" id="PF23572"/>
    </source>
</evidence>
<proteinExistence type="predicted"/>
<dbReference type="InterPro" id="IPR055377">
    <property type="entry name" value="GH3_M"/>
</dbReference>
<feature type="domain" description="GH3 C-terminal" evidence="2">
    <location>
        <begin position="382"/>
        <end position="494"/>
    </location>
</feature>
<gene>
    <name evidence="3" type="ORF">LX69_02050</name>
</gene>
<evidence type="ECO:0000313" key="3">
    <source>
        <dbReference type="EMBL" id="PZX15862.1"/>
    </source>
</evidence>
<dbReference type="GO" id="GO:0016881">
    <property type="term" value="F:acid-amino acid ligase activity"/>
    <property type="evidence" value="ECO:0007669"/>
    <property type="project" value="TreeGrafter"/>
</dbReference>
<keyword evidence="4" id="KW-1185">Reference proteome</keyword>
<feature type="domain" description="GH3 middle" evidence="1">
    <location>
        <begin position="297"/>
        <end position="366"/>
    </location>
</feature>
<dbReference type="OrthoDB" id="5678283at2"/>
<dbReference type="PANTHER" id="PTHR31901:SF9">
    <property type="entry name" value="GH3 DOMAIN-CONTAINING PROTEIN"/>
    <property type="match status" value="1"/>
</dbReference>
<dbReference type="Pfam" id="PF03321">
    <property type="entry name" value="GH3"/>
    <property type="match status" value="1"/>
</dbReference>
<dbReference type="Proteomes" id="UP000249239">
    <property type="component" value="Unassembled WGS sequence"/>
</dbReference>
<reference evidence="3 4" key="1">
    <citation type="submission" date="2018-06" db="EMBL/GenBank/DDBJ databases">
        <title>Genomic Encyclopedia of Archaeal and Bacterial Type Strains, Phase II (KMG-II): from individual species to whole genera.</title>
        <authorList>
            <person name="Goeker M."/>
        </authorList>
    </citation>
    <scope>NUCLEOTIDE SEQUENCE [LARGE SCALE GENOMIC DNA]</scope>
    <source>
        <strain evidence="3 4">DSM 6779</strain>
    </source>
</reference>
<dbReference type="EMBL" id="QKZK01000015">
    <property type="protein sequence ID" value="PZX15862.1"/>
    <property type="molecule type" value="Genomic_DNA"/>
</dbReference>
<dbReference type="InterPro" id="IPR055378">
    <property type="entry name" value="GH3_C"/>
</dbReference>
<dbReference type="RefSeq" id="WP_111445908.1">
    <property type="nucleotide sequence ID" value="NZ_QKZK01000015.1"/>
</dbReference>
<evidence type="ECO:0000259" key="1">
    <source>
        <dbReference type="Pfam" id="PF23571"/>
    </source>
</evidence>
<dbReference type="AlphaFoldDB" id="A0A2W7NX93"/>
<organism evidence="3 4">
    <name type="scientific">Breznakibacter xylanolyticus</name>
    <dbReference type="NCBI Taxonomy" id="990"/>
    <lineage>
        <taxon>Bacteria</taxon>
        <taxon>Pseudomonadati</taxon>
        <taxon>Bacteroidota</taxon>
        <taxon>Bacteroidia</taxon>
        <taxon>Marinilabiliales</taxon>
        <taxon>Marinilabiliaceae</taxon>
        <taxon>Breznakibacter</taxon>
    </lineage>
</organism>
<comment type="caution">
    <text evidence="3">The sequence shown here is derived from an EMBL/GenBank/DDBJ whole genome shotgun (WGS) entry which is preliminary data.</text>
</comment>
<protein>
    <submittedName>
        <fullName evidence="3">GH3 auxin-responsive promoter</fullName>
    </submittedName>
</protein>
<dbReference type="GO" id="GO:0005737">
    <property type="term" value="C:cytoplasm"/>
    <property type="evidence" value="ECO:0007669"/>
    <property type="project" value="TreeGrafter"/>
</dbReference>
<accession>A0A2W7NX93</accession>
<name>A0A2W7NX93_9BACT</name>
<sequence>MPAILSSIMSLVNFRRMGQIDFFKKNPIEVQQSILFSLLKKAADTEIGRQHDFNTILSVSTFQERLPVVDYEQVCPVVERLRAGEKNLLWPGDVRWFAKSSGTTSSKSKFIPVTKQSLEDCHFRGGRDVIAIYNDLFPDNALFTGKSLTLGGSHQINNFSNDSYYGDLSAILIENMPFWTHFIRTPSQSIALMDEWEEKITKITEATINENVTSLAGVPSWFLVLIKHILNQTGKEKLTDVWPNLELFIHGGINFTPYREQYKALIPNEGMHYMETYNASEGFFAIQDDLSQPGMLLMLDYGIFYEFMPQDQVGKEHPRLLTLEDVELNTDYAMVITTNGGLWRYMIGDTVRFINKEPFRIVITGRVKLFINAFGEEVMIDNAERAMHEACAQTGALIREYTGAPLYMGTNNKGAHEWVIEFEKKPSDTQRFMQVFDTTLQSVNSDYEAKRYKNMTLDTPQLVIARENLFFDWLKTYKKVGGQNKVPRLQNNREIIEQLISMNGRIDDQRS</sequence>
<dbReference type="Pfam" id="PF23572">
    <property type="entry name" value="GH3_C"/>
    <property type="match status" value="1"/>
</dbReference>
<dbReference type="PANTHER" id="PTHR31901">
    <property type="entry name" value="GH3 DOMAIN-CONTAINING PROTEIN"/>
    <property type="match status" value="1"/>
</dbReference>
<dbReference type="Pfam" id="PF23571">
    <property type="entry name" value="GH3_M"/>
    <property type="match status" value="1"/>
</dbReference>